<dbReference type="Gene3D" id="3.40.50.300">
    <property type="entry name" value="P-loop containing nucleotide triphosphate hydrolases"/>
    <property type="match status" value="1"/>
</dbReference>
<dbReference type="Gene3D" id="1.20.1560.10">
    <property type="entry name" value="ABC transporter type 1, transmembrane domain"/>
    <property type="match status" value="1"/>
</dbReference>
<feature type="transmembrane region" description="Helical" evidence="7">
    <location>
        <begin position="235"/>
        <end position="263"/>
    </location>
</feature>
<dbReference type="GO" id="GO:0016887">
    <property type="term" value="F:ATP hydrolysis activity"/>
    <property type="evidence" value="ECO:0007669"/>
    <property type="project" value="InterPro"/>
</dbReference>
<dbReference type="InterPro" id="IPR003593">
    <property type="entry name" value="AAA+_ATPase"/>
</dbReference>
<sequence length="571" mass="64387">MDKSLFTYRGIKPVLVGLTFITVIQSIMIIIQAYFLADSISSLFGGDLFHNVIKKLVFFFLALVFRQVLVFMKKKIAYRFATDTSVHVRESVLKKLFQLGPRWIKKEGSGQTVTLIMEGTIKFQRYLELFLPKLVNIAIIPGAVCLFVFFENIRSAVILIVAVPILMIFMILLGLAARDKANRQYESYQMLSNHFVDSLRGLDTLRYLGLSRKHIEAIRFVSERYRKATMATLRIAFLSTFALDFFTMLSVAMVAVFLGIGLINGTMELKTALTILILAPEYFLPIREVGADYHATLDGKDAGKKFQEILQIEVTQKQGTFPALQSEPNISVKDLSIQFAENNQNGLEHINFSISGMKKIGIIGASGAGKSTLVDVLSGFLAPTEGEFLINGEKFETLSQEEWQKQLTYIPQHPYIFSDTVFNNIRFYQPTATDKEVEAAAMAAGLTEVIHELPDGYRTLVGEGGRNLSGGQEQRMALARAFLGNRPILLLDEPTAHLDIETEYELKEAMLQLFNGKLVFFATHRLHWMLEMDQILVLDHGKLVETGTHEQLMALQGFYYRLFHSQVEGLS</sequence>
<dbReference type="InterPro" id="IPR003439">
    <property type="entry name" value="ABC_transporter-like_ATP-bd"/>
</dbReference>
<dbReference type="STRING" id="1499688.BN000_02446"/>
<dbReference type="AlphaFoldDB" id="A0A0U1NWX7"/>
<comment type="subcellular location">
    <subcellularLocation>
        <location evidence="1">Cell membrane</location>
        <topology evidence="1">Multi-pass membrane protein</topology>
    </subcellularLocation>
</comment>
<keyword evidence="4 10" id="KW-0067">ATP-binding</keyword>
<evidence type="ECO:0000256" key="3">
    <source>
        <dbReference type="ARBA" id="ARBA00022741"/>
    </source>
</evidence>
<dbReference type="Pfam" id="PF00005">
    <property type="entry name" value="ABC_tran"/>
    <property type="match status" value="1"/>
</dbReference>
<evidence type="ECO:0000259" key="9">
    <source>
        <dbReference type="PROSITE" id="PS50929"/>
    </source>
</evidence>
<keyword evidence="2 7" id="KW-0812">Transmembrane</keyword>
<feature type="transmembrane region" description="Helical" evidence="7">
    <location>
        <begin position="130"/>
        <end position="150"/>
    </location>
</feature>
<feature type="domain" description="ABC transmembrane type-1" evidence="9">
    <location>
        <begin position="16"/>
        <end position="298"/>
    </location>
</feature>
<feature type="transmembrane region" description="Helical" evidence="7">
    <location>
        <begin position="56"/>
        <end position="72"/>
    </location>
</feature>
<evidence type="ECO:0000313" key="11">
    <source>
        <dbReference type="Proteomes" id="UP000199087"/>
    </source>
</evidence>
<feature type="transmembrane region" description="Helical" evidence="7">
    <location>
        <begin position="12"/>
        <end position="36"/>
    </location>
</feature>
<dbReference type="SMART" id="SM00382">
    <property type="entry name" value="AAA"/>
    <property type="match status" value="1"/>
</dbReference>
<evidence type="ECO:0000259" key="8">
    <source>
        <dbReference type="PROSITE" id="PS50893"/>
    </source>
</evidence>
<dbReference type="RefSeq" id="WP_090634580.1">
    <property type="nucleotide sequence ID" value="NZ_CVRB01000002.1"/>
</dbReference>
<feature type="transmembrane region" description="Helical" evidence="7">
    <location>
        <begin position="156"/>
        <end position="177"/>
    </location>
</feature>
<evidence type="ECO:0000256" key="2">
    <source>
        <dbReference type="ARBA" id="ARBA00022692"/>
    </source>
</evidence>
<dbReference type="PROSITE" id="PS50893">
    <property type="entry name" value="ABC_TRANSPORTER_2"/>
    <property type="match status" value="1"/>
</dbReference>
<dbReference type="GO" id="GO:0042883">
    <property type="term" value="P:cysteine transport"/>
    <property type="evidence" value="ECO:0007669"/>
    <property type="project" value="InterPro"/>
</dbReference>
<dbReference type="SUPFAM" id="SSF90123">
    <property type="entry name" value="ABC transporter transmembrane region"/>
    <property type="match status" value="1"/>
</dbReference>
<keyword evidence="6 7" id="KW-0472">Membrane</keyword>
<organism evidence="10 11">
    <name type="scientific">Neobacillus massiliamazoniensis</name>
    <dbReference type="NCBI Taxonomy" id="1499688"/>
    <lineage>
        <taxon>Bacteria</taxon>
        <taxon>Bacillati</taxon>
        <taxon>Bacillota</taxon>
        <taxon>Bacilli</taxon>
        <taxon>Bacillales</taxon>
        <taxon>Bacillaceae</taxon>
        <taxon>Neobacillus</taxon>
    </lineage>
</organism>
<dbReference type="OrthoDB" id="9806127at2"/>
<keyword evidence="5 7" id="KW-1133">Transmembrane helix</keyword>
<dbReference type="EMBL" id="CVRB01000002">
    <property type="protein sequence ID" value="CRK82514.1"/>
    <property type="molecule type" value="Genomic_DNA"/>
</dbReference>
<dbReference type="GO" id="GO:0140359">
    <property type="term" value="F:ABC-type transporter activity"/>
    <property type="evidence" value="ECO:0007669"/>
    <property type="project" value="InterPro"/>
</dbReference>
<dbReference type="Proteomes" id="UP000199087">
    <property type="component" value="Unassembled WGS sequence"/>
</dbReference>
<dbReference type="GO" id="GO:0005524">
    <property type="term" value="F:ATP binding"/>
    <property type="evidence" value="ECO:0007669"/>
    <property type="project" value="UniProtKB-KW"/>
</dbReference>
<feature type="domain" description="ABC transporter" evidence="8">
    <location>
        <begin position="332"/>
        <end position="565"/>
    </location>
</feature>
<dbReference type="NCBIfam" id="TIGR02857">
    <property type="entry name" value="CydD"/>
    <property type="match status" value="1"/>
</dbReference>
<evidence type="ECO:0000256" key="4">
    <source>
        <dbReference type="ARBA" id="ARBA00022840"/>
    </source>
</evidence>
<dbReference type="InterPro" id="IPR036640">
    <property type="entry name" value="ABC1_TM_sf"/>
</dbReference>
<dbReference type="InterPro" id="IPR014216">
    <property type="entry name" value="ABC_transptr_CydD"/>
</dbReference>
<gene>
    <name evidence="10" type="primary">cydC</name>
    <name evidence="10" type="ORF">BN000_02446</name>
</gene>
<dbReference type="CDD" id="cd18584">
    <property type="entry name" value="ABC_6TM_AarD_CydD"/>
    <property type="match status" value="1"/>
</dbReference>
<dbReference type="GO" id="GO:0005886">
    <property type="term" value="C:plasma membrane"/>
    <property type="evidence" value="ECO:0007669"/>
    <property type="project" value="UniProtKB-SubCell"/>
</dbReference>
<proteinExistence type="predicted"/>
<accession>A0A0U1NWX7</accession>
<evidence type="ECO:0000256" key="5">
    <source>
        <dbReference type="ARBA" id="ARBA00022989"/>
    </source>
</evidence>
<dbReference type="InterPro" id="IPR039421">
    <property type="entry name" value="Type_1_exporter"/>
</dbReference>
<dbReference type="PROSITE" id="PS50929">
    <property type="entry name" value="ABC_TM1F"/>
    <property type="match status" value="1"/>
</dbReference>
<protein>
    <submittedName>
        <fullName evidence="10">ABC transporter ATP-binding protein</fullName>
    </submittedName>
</protein>
<dbReference type="PANTHER" id="PTHR24221:SF614">
    <property type="entry name" value="GLUTATHIONE_L-CYSTEINE TRANSPORT SYSTEM ATP-BINDING_PERMEASE PROTEIN CYDC"/>
    <property type="match status" value="1"/>
</dbReference>
<dbReference type="Pfam" id="PF00664">
    <property type="entry name" value="ABC_membrane"/>
    <property type="match status" value="1"/>
</dbReference>
<evidence type="ECO:0000313" key="10">
    <source>
        <dbReference type="EMBL" id="CRK82514.1"/>
    </source>
</evidence>
<keyword evidence="3" id="KW-0547">Nucleotide-binding</keyword>
<reference evidence="11" key="1">
    <citation type="submission" date="2015-05" db="EMBL/GenBank/DDBJ databases">
        <authorList>
            <person name="Urmite Genomes"/>
        </authorList>
    </citation>
    <scope>NUCLEOTIDE SEQUENCE [LARGE SCALE GENOMIC DNA]</scope>
    <source>
        <strain evidence="11">LF1</strain>
    </source>
</reference>
<dbReference type="SUPFAM" id="SSF52540">
    <property type="entry name" value="P-loop containing nucleoside triphosphate hydrolases"/>
    <property type="match status" value="1"/>
</dbReference>
<dbReference type="FunFam" id="3.40.50.300:FF:001542">
    <property type="entry name" value="Thiol reductant ABC exporter subunit CydD"/>
    <property type="match status" value="1"/>
</dbReference>
<evidence type="ECO:0000256" key="6">
    <source>
        <dbReference type="ARBA" id="ARBA00023136"/>
    </source>
</evidence>
<name>A0A0U1NWX7_9BACI</name>
<dbReference type="PANTHER" id="PTHR24221">
    <property type="entry name" value="ATP-BINDING CASSETTE SUB-FAMILY B"/>
    <property type="match status" value="1"/>
</dbReference>
<dbReference type="InterPro" id="IPR011527">
    <property type="entry name" value="ABC1_TM_dom"/>
</dbReference>
<keyword evidence="11" id="KW-1185">Reference proteome</keyword>
<evidence type="ECO:0000256" key="1">
    <source>
        <dbReference type="ARBA" id="ARBA00004651"/>
    </source>
</evidence>
<dbReference type="InterPro" id="IPR027417">
    <property type="entry name" value="P-loop_NTPase"/>
</dbReference>
<evidence type="ECO:0000256" key="7">
    <source>
        <dbReference type="SAM" id="Phobius"/>
    </source>
</evidence>
<dbReference type="GO" id="GO:0034040">
    <property type="term" value="F:ATPase-coupled lipid transmembrane transporter activity"/>
    <property type="evidence" value="ECO:0007669"/>
    <property type="project" value="TreeGrafter"/>
</dbReference>